<dbReference type="InterPro" id="IPR016187">
    <property type="entry name" value="CTDL_fold"/>
</dbReference>
<dbReference type="OrthoDB" id="5989108at2759"/>
<comment type="caution">
    <text evidence="2">The sequence shown here is derived from an EMBL/GenBank/DDBJ whole genome shotgun (WGS) entry which is preliminary data.</text>
</comment>
<dbReference type="Proteomes" id="UP000225706">
    <property type="component" value="Unassembled WGS sequence"/>
</dbReference>
<accession>A0A2B4SCB6</accession>
<dbReference type="PROSITE" id="PS50041">
    <property type="entry name" value="C_TYPE_LECTIN_2"/>
    <property type="match status" value="1"/>
</dbReference>
<dbReference type="InterPro" id="IPR001304">
    <property type="entry name" value="C-type_lectin-like"/>
</dbReference>
<evidence type="ECO:0000259" key="1">
    <source>
        <dbReference type="PROSITE" id="PS50041"/>
    </source>
</evidence>
<evidence type="ECO:0000313" key="2">
    <source>
        <dbReference type="EMBL" id="PFX28324.1"/>
    </source>
</evidence>
<proteinExistence type="predicted"/>
<organism evidence="2 3">
    <name type="scientific">Stylophora pistillata</name>
    <name type="common">Smooth cauliflower coral</name>
    <dbReference type="NCBI Taxonomy" id="50429"/>
    <lineage>
        <taxon>Eukaryota</taxon>
        <taxon>Metazoa</taxon>
        <taxon>Cnidaria</taxon>
        <taxon>Anthozoa</taxon>
        <taxon>Hexacorallia</taxon>
        <taxon>Scleractinia</taxon>
        <taxon>Astrocoeniina</taxon>
        <taxon>Pocilloporidae</taxon>
        <taxon>Stylophora</taxon>
    </lineage>
</organism>
<gene>
    <name evidence="2" type="ORF">AWC38_SpisGene6916</name>
</gene>
<sequence>MPTEEYFIGLSKDAAGVWRWLSDNSTVNASKNNGWPWAKGQPSDDGDLEQCAQMYKDYTGQGRYNDMSCSLKMTGSKAGFICECKYGGEEKPARVTVSTITGQDRVMCTYEKSLSSEQISLDPVLVQQTQSSTELTVHLTLSRMESEMPTYETVSDCQKECEYDNIDETHRTSRSVSESCSDIQELERRKTLVVSDKKGIQRPTSFCDEKEGNKDYVDAVVHKQRKGRAVSEASAFKKPQNHLQEGTGGLPGNRASCIELEVNTKAAMEETPKTGKNTDYLYTVVDKTKKKKKKSPQMPPPYRGPEYADLVHSRENYAKLAKEQSQSVYAHVDQVTTLSVKASEQNHEEAKEGKH</sequence>
<dbReference type="Gene3D" id="3.10.100.10">
    <property type="entry name" value="Mannose-Binding Protein A, subunit A"/>
    <property type="match status" value="1"/>
</dbReference>
<dbReference type="AlphaFoldDB" id="A0A2B4SCB6"/>
<evidence type="ECO:0000313" key="3">
    <source>
        <dbReference type="Proteomes" id="UP000225706"/>
    </source>
</evidence>
<reference evidence="3" key="1">
    <citation type="journal article" date="2017" name="bioRxiv">
        <title>Comparative analysis of the genomes of Stylophora pistillata and Acropora digitifera provides evidence for extensive differences between species of corals.</title>
        <authorList>
            <person name="Voolstra C.R."/>
            <person name="Li Y."/>
            <person name="Liew Y.J."/>
            <person name="Baumgarten S."/>
            <person name="Zoccola D."/>
            <person name="Flot J.-F."/>
            <person name="Tambutte S."/>
            <person name="Allemand D."/>
            <person name="Aranda M."/>
        </authorList>
    </citation>
    <scope>NUCLEOTIDE SEQUENCE [LARGE SCALE GENOMIC DNA]</scope>
</reference>
<dbReference type="Pfam" id="PF00059">
    <property type="entry name" value="Lectin_C"/>
    <property type="match status" value="1"/>
</dbReference>
<feature type="domain" description="C-type lectin" evidence="1">
    <location>
        <begin position="1"/>
        <end position="70"/>
    </location>
</feature>
<dbReference type="InterPro" id="IPR016186">
    <property type="entry name" value="C-type_lectin-like/link_sf"/>
</dbReference>
<keyword evidence="3" id="KW-1185">Reference proteome</keyword>
<dbReference type="EMBL" id="LSMT01000085">
    <property type="protein sequence ID" value="PFX28324.1"/>
    <property type="molecule type" value="Genomic_DNA"/>
</dbReference>
<dbReference type="SUPFAM" id="SSF56436">
    <property type="entry name" value="C-type lectin-like"/>
    <property type="match status" value="1"/>
</dbReference>
<protein>
    <recommendedName>
        <fullName evidence="1">C-type lectin domain-containing protein</fullName>
    </recommendedName>
</protein>
<name>A0A2B4SCB6_STYPI</name>